<gene>
    <name evidence="18" type="primary">ADORA2A</name>
</gene>
<dbReference type="Proteomes" id="UP000504640">
    <property type="component" value="Unplaced"/>
</dbReference>
<dbReference type="SMART" id="SM01381">
    <property type="entry name" value="7TM_GPCR_Srsx"/>
    <property type="match status" value="1"/>
</dbReference>
<keyword evidence="4" id="KW-0832">Ubl conjugation</keyword>
<evidence type="ECO:0000256" key="9">
    <source>
        <dbReference type="ARBA" id="ARBA00023170"/>
    </source>
</evidence>
<dbReference type="GO" id="GO:0007189">
    <property type="term" value="P:adenylate cyclase-activating G protein-coupled receptor signaling pathway"/>
    <property type="evidence" value="ECO:0007669"/>
    <property type="project" value="TreeGrafter"/>
</dbReference>
<feature type="transmembrane region" description="Helical" evidence="14">
    <location>
        <begin position="382"/>
        <end position="405"/>
    </location>
</feature>
<keyword evidence="7 14" id="KW-0472">Membrane</keyword>
<dbReference type="GO" id="GO:0001609">
    <property type="term" value="F:G protein-coupled adenosine receptor activity"/>
    <property type="evidence" value="ECO:0007669"/>
    <property type="project" value="UniProtKB-UniRule"/>
</dbReference>
<keyword evidence="9 14" id="KW-0675">Receptor</keyword>
<dbReference type="GO" id="GO:0005886">
    <property type="term" value="C:plasma membrane"/>
    <property type="evidence" value="ECO:0007669"/>
    <property type="project" value="UniProtKB-SubCell"/>
</dbReference>
<evidence type="ECO:0000256" key="2">
    <source>
        <dbReference type="ARBA" id="ARBA00022475"/>
    </source>
</evidence>
<evidence type="ECO:0000256" key="1">
    <source>
        <dbReference type="ARBA" id="ARBA00004651"/>
    </source>
</evidence>
<evidence type="ECO:0000256" key="8">
    <source>
        <dbReference type="ARBA" id="ARBA00023157"/>
    </source>
</evidence>
<dbReference type="CTD" id="135"/>
<evidence type="ECO:0000256" key="7">
    <source>
        <dbReference type="ARBA" id="ARBA00023136"/>
    </source>
</evidence>
<evidence type="ECO:0000256" key="14">
    <source>
        <dbReference type="RuleBase" id="RU201114"/>
    </source>
</evidence>
<dbReference type="PRINTS" id="PR00424">
    <property type="entry name" value="ADENOSINER"/>
</dbReference>
<dbReference type="FunFam" id="1.20.1070.10:FF:000061">
    <property type="entry name" value="Adenosine receptor A2"/>
    <property type="match status" value="1"/>
</dbReference>
<keyword evidence="11 14" id="KW-0807">Transducer</keyword>
<keyword evidence="10 14" id="KW-0325">Glycoprotein</keyword>
<sequence length="560" mass="60379">MPHCSLRTREQPHAEGKLCPGLGDCDMEQEPPPARLFSAQRGPTAPSCEVRPLGGGLSGETSCEGVPQESRSWAEPCCCCQRPWRGPGFGRLRVLCEKTLGEHPSKAALGSCEEGAQRPGPLCLGRAGAMDRELAQPTSVLSLPVCDRAIMGSWVYITVELAIAVLAILGNVLVCWAVWLNSNLQNVTNYFVVSLAAADIAVGVLAIPFAITISTGFCAACHGCLFIACFVLVLTQSSIFSLLAIAIDRYIAIRIPLRYNGLVTGTRAKGIIAICWVLSFAIGLTPMLGWNNCGQPKEGRNHSQGCGEGQVACLFEDVVPMNYMVYFNFFACVLGPLLLMLGVYLRIFLAARRQLKQMESQPLPGERARSTLQKEVHAAKSLAIIVGLFALCWLPLHIINCFTFFCPDCNHAPLWLMYLAIVLSHTNSVVNPFIYAYRIREFRQTFRKIIRSHVLGQQEPFKAAAGTSARALAAHGSDGEQVSLRLNGHPPGVWANGSAPHPERRPNGYALGLVSGGSARESQGDTGLSDVELLSHELKGVCPESPGTEDPLAQDGAGVS</sequence>
<feature type="transmembrane region" description="Helical" evidence="14">
    <location>
        <begin position="191"/>
        <end position="213"/>
    </location>
</feature>
<dbReference type="Gene3D" id="1.20.1070.10">
    <property type="entry name" value="Rhodopsin 7-helix transmembrane proteins"/>
    <property type="match status" value="1"/>
</dbReference>
<dbReference type="RefSeq" id="XP_032112513.1">
    <property type="nucleotide sequence ID" value="XM_032256622.1"/>
</dbReference>
<proteinExistence type="inferred from homology"/>
<feature type="transmembrane region" description="Helical" evidence="14">
    <location>
        <begin position="154"/>
        <end position="179"/>
    </location>
</feature>
<dbReference type="PANTHER" id="PTHR24246:SF47">
    <property type="entry name" value="ADENOSINE RECEPTOR A2A"/>
    <property type="match status" value="1"/>
</dbReference>
<evidence type="ECO:0000256" key="15">
    <source>
        <dbReference type="SAM" id="MobiDB-lite"/>
    </source>
</evidence>
<feature type="transmembrane region" description="Helical" evidence="14">
    <location>
        <begin position="417"/>
        <end position="437"/>
    </location>
</feature>
<reference evidence="18" key="1">
    <citation type="submission" date="2025-08" db="UniProtKB">
        <authorList>
            <consortium name="RefSeq"/>
        </authorList>
    </citation>
    <scope>IDENTIFICATION</scope>
    <source>
        <tissue evidence="18">Blood</tissue>
    </source>
</reference>
<evidence type="ECO:0000313" key="17">
    <source>
        <dbReference type="Proteomes" id="UP000504640"/>
    </source>
</evidence>
<evidence type="ECO:0000256" key="5">
    <source>
        <dbReference type="ARBA" id="ARBA00022989"/>
    </source>
</evidence>
<keyword evidence="2 14" id="KW-1003">Cell membrane</keyword>
<dbReference type="InterPro" id="IPR001513">
    <property type="entry name" value="Adeno_A2A_rcpt"/>
</dbReference>
<feature type="region of interest" description="Disordered" evidence="15">
    <location>
        <begin position="540"/>
        <end position="560"/>
    </location>
</feature>
<evidence type="ECO:0000256" key="13">
    <source>
        <dbReference type="ARBA" id="ARBA00047107"/>
    </source>
</evidence>
<dbReference type="InterPro" id="IPR017452">
    <property type="entry name" value="GPCR_Rhodpsn_7TM"/>
</dbReference>
<keyword evidence="3 14" id="KW-0812">Transmembrane</keyword>
<evidence type="ECO:0000259" key="16">
    <source>
        <dbReference type="PROSITE" id="PS50262"/>
    </source>
</evidence>
<comment type="subunit">
    <text evidence="13">Interacts (via cytoplasmic C-terminal domain) with USP4; the interaction is direct. May interact with DRD4. Interacts with NECAB2. Interacts (via cytoplasmic C-terminal domain) with GAS2L2; interaction enhances receptor-mediated adenylyl cyclase activity.</text>
</comment>
<feature type="domain" description="G-protein coupled receptors family 1 profile" evidence="16">
    <location>
        <begin position="170"/>
        <end position="435"/>
    </location>
</feature>
<dbReference type="InterPro" id="IPR001634">
    <property type="entry name" value="Adenosn_rcpt"/>
</dbReference>
<comment type="function">
    <text evidence="12 14">Receptor for adenosine. The activity of this receptor is mediated by G proteins which activate adenylyl cyclase.</text>
</comment>
<keyword evidence="8 14" id="KW-1015">Disulfide bond</keyword>
<dbReference type="CDD" id="cd15068">
    <property type="entry name" value="7tmA_Adenosine_R_A2A"/>
    <property type="match status" value="1"/>
</dbReference>
<organism evidence="17 18">
    <name type="scientific">Sapajus apella</name>
    <name type="common">Brown-capped capuchin</name>
    <name type="synonym">Cebus apella</name>
    <dbReference type="NCBI Taxonomy" id="9515"/>
    <lineage>
        <taxon>Eukaryota</taxon>
        <taxon>Metazoa</taxon>
        <taxon>Chordata</taxon>
        <taxon>Craniata</taxon>
        <taxon>Vertebrata</taxon>
        <taxon>Euteleostomi</taxon>
        <taxon>Mammalia</taxon>
        <taxon>Eutheria</taxon>
        <taxon>Euarchontoglires</taxon>
        <taxon>Primates</taxon>
        <taxon>Haplorrhini</taxon>
        <taxon>Platyrrhini</taxon>
        <taxon>Cebidae</taxon>
        <taxon>Cebinae</taxon>
        <taxon>Sapajus</taxon>
    </lineage>
</organism>
<feature type="transmembrane region" description="Helical" evidence="14">
    <location>
        <begin position="325"/>
        <end position="349"/>
    </location>
</feature>
<dbReference type="AlphaFoldDB" id="A0A6J3G364"/>
<evidence type="ECO:0000313" key="18">
    <source>
        <dbReference type="RefSeq" id="XP_032112513.1"/>
    </source>
</evidence>
<dbReference type="PRINTS" id="PR00553">
    <property type="entry name" value="ADENOSINA2AR"/>
</dbReference>
<dbReference type="SUPFAM" id="SSF81321">
    <property type="entry name" value="Family A G protein-coupled receptor-like"/>
    <property type="match status" value="1"/>
</dbReference>
<protein>
    <recommendedName>
        <fullName evidence="14">Adenosine receptor A2</fullName>
    </recommendedName>
</protein>
<dbReference type="PANTHER" id="PTHR24246">
    <property type="entry name" value="OLFACTORY RECEPTOR AND ADENOSINE RECEPTOR"/>
    <property type="match status" value="1"/>
</dbReference>
<feature type="transmembrane region" description="Helical" evidence="14">
    <location>
        <begin position="225"/>
        <end position="247"/>
    </location>
</feature>
<evidence type="ECO:0000256" key="12">
    <source>
        <dbReference type="ARBA" id="ARBA00024642"/>
    </source>
</evidence>
<dbReference type="InterPro" id="IPR000276">
    <property type="entry name" value="GPCR_Rhodpsn"/>
</dbReference>
<evidence type="ECO:0000256" key="4">
    <source>
        <dbReference type="ARBA" id="ARBA00022843"/>
    </source>
</evidence>
<evidence type="ECO:0000256" key="6">
    <source>
        <dbReference type="ARBA" id="ARBA00023040"/>
    </source>
</evidence>
<keyword evidence="6 14" id="KW-0297">G-protein coupled receptor</keyword>
<dbReference type="Pfam" id="PF00001">
    <property type="entry name" value="7tm_1"/>
    <property type="match status" value="1"/>
</dbReference>
<keyword evidence="5 14" id="KW-1133">Transmembrane helix</keyword>
<comment type="similarity">
    <text evidence="14">Belongs to the G-protein coupled receptor 1 family.</text>
</comment>
<keyword evidence="17" id="KW-1185">Reference proteome</keyword>
<dbReference type="GeneID" id="116535526"/>
<dbReference type="PRINTS" id="PR00237">
    <property type="entry name" value="GPCRRHODOPSN"/>
</dbReference>
<accession>A0A6J3G364</accession>
<dbReference type="PROSITE" id="PS00237">
    <property type="entry name" value="G_PROTEIN_RECEP_F1_1"/>
    <property type="match status" value="1"/>
</dbReference>
<evidence type="ECO:0000256" key="3">
    <source>
        <dbReference type="ARBA" id="ARBA00022692"/>
    </source>
</evidence>
<dbReference type="PROSITE" id="PS50262">
    <property type="entry name" value="G_PROTEIN_RECEP_F1_2"/>
    <property type="match status" value="1"/>
</dbReference>
<comment type="subcellular location">
    <subcellularLocation>
        <location evidence="1 14">Cell membrane</location>
        <topology evidence="1 14">Multi-pass membrane protein</topology>
    </subcellularLocation>
</comment>
<name>A0A6J3G364_SAPAP</name>
<evidence type="ECO:0000256" key="11">
    <source>
        <dbReference type="ARBA" id="ARBA00023224"/>
    </source>
</evidence>
<evidence type="ECO:0000256" key="10">
    <source>
        <dbReference type="ARBA" id="ARBA00023180"/>
    </source>
</evidence>
<feature type="transmembrane region" description="Helical" evidence="14">
    <location>
        <begin position="268"/>
        <end position="290"/>
    </location>
</feature>